<feature type="compositionally biased region" description="Pro residues" evidence="1">
    <location>
        <begin position="597"/>
        <end position="623"/>
    </location>
</feature>
<feature type="compositionally biased region" description="Polar residues" evidence="1">
    <location>
        <begin position="545"/>
        <end position="568"/>
    </location>
</feature>
<protein>
    <recommendedName>
        <fullName evidence="4">DUF4758 domain-containing protein</fullName>
    </recommendedName>
</protein>
<feature type="region of interest" description="Disordered" evidence="1">
    <location>
        <begin position="732"/>
        <end position="779"/>
    </location>
</feature>
<evidence type="ECO:0008006" key="4">
    <source>
        <dbReference type="Google" id="ProtNLM"/>
    </source>
</evidence>
<evidence type="ECO:0000256" key="1">
    <source>
        <dbReference type="SAM" id="MobiDB-lite"/>
    </source>
</evidence>
<evidence type="ECO:0000313" key="2">
    <source>
        <dbReference type="EMBL" id="GFN92471.1"/>
    </source>
</evidence>
<proteinExistence type="predicted"/>
<keyword evidence="3" id="KW-1185">Reference proteome</keyword>
<dbReference type="EMBL" id="BLXT01002252">
    <property type="protein sequence ID" value="GFN92471.1"/>
    <property type="molecule type" value="Genomic_DNA"/>
</dbReference>
<feature type="compositionally biased region" description="Polar residues" evidence="1">
    <location>
        <begin position="832"/>
        <end position="842"/>
    </location>
</feature>
<feature type="region of interest" description="Disordered" evidence="1">
    <location>
        <begin position="820"/>
        <end position="849"/>
    </location>
</feature>
<reference evidence="2 3" key="1">
    <citation type="journal article" date="2021" name="Elife">
        <title>Chloroplast acquisition without the gene transfer in kleptoplastic sea slugs, Plakobranchus ocellatus.</title>
        <authorList>
            <person name="Maeda T."/>
            <person name="Takahashi S."/>
            <person name="Yoshida T."/>
            <person name="Shimamura S."/>
            <person name="Takaki Y."/>
            <person name="Nagai Y."/>
            <person name="Toyoda A."/>
            <person name="Suzuki Y."/>
            <person name="Arimoto A."/>
            <person name="Ishii H."/>
            <person name="Satoh N."/>
            <person name="Nishiyama T."/>
            <person name="Hasebe M."/>
            <person name="Maruyama T."/>
            <person name="Minagawa J."/>
            <person name="Obokata J."/>
            <person name="Shigenobu S."/>
        </authorList>
    </citation>
    <scope>NUCLEOTIDE SEQUENCE [LARGE SCALE GENOMIC DNA]</scope>
</reference>
<accession>A0AAV3ZDC2</accession>
<feature type="region of interest" description="Disordered" evidence="1">
    <location>
        <begin position="518"/>
        <end position="623"/>
    </location>
</feature>
<dbReference type="Proteomes" id="UP000735302">
    <property type="component" value="Unassembled WGS sequence"/>
</dbReference>
<name>A0AAV3ZDC2_9GAST</name>
<sequence>MQQLNVGYSFLKFHQILDILFSFFIFRQETAHAFQAAYGPKVPAHFVNAMLSAWVESWLPRRCLKTLEVGGPFNPSSHNDHVGPLGTVAGPSTVYTTSIKEDVGVARQKREVTETEEIPNVRTKRFVGSLSGLSSMFPGMSMSMSGKRGAGQKEISESAQMMKTLLLISKIQKRKALQDVKRSYGGHRGYSGEKYNFGTGMYGDTYPGKRKRRSVSAKAGANAESIPSSVSFAGSASESSTEPLSRKKRFLFMGEPSDAPSGPAMPSMLSILMGTARDPATGKKVEFGGDYMKGMMRRSFMAAMPALAGNTPPGKEPPDVVKTLAPLWYFSRMQQAMSSNFVPPAMGGYNHYNTMHRGSPGSVKSRNRDGYYGDHFPVMGKRRRRSVYIDTATDVSDNAHSKRVKRAAGEGNNDVITIGDVSIPTDFFKPPERSEDPNYYGGYGKPDDPRYYNQYVTPHRNYYYQPHQQSQYHQQQQYYRQQLQRQKQQQQQQQQQFYHYYRHLYSLYLQVLQARNPQPTQNQWTRPATAPGQHPPAPVQQQAPSNYVQQPATQASHQNNPATTSGAQSPPPQTSAHNPFAPPHQAQPFMQNQQPFLGPPPPQPAAHFYAPPPAQSHYPPAPSPPYTYPIDPFIPNPPLPPHRITTPLPSRKKRSANLSELNIHLLRHKRSEDNDKTEYGYGNFYFPQSIFSPPFYSPFIPTRYPTFSNKVGYHQPRGGGIIYGDRLPWSPSSIIQPQTPARPPAQPKTSSPQRSATGKHANRRVKRSDKKDNPDSYPTFLFSPPLFSPFMSPMQPHDKHGYSTGRGGVIYGDQMPWAQQTSMRSYSPPAHLSTNPTSNPAQAPSGGLLDFYLNAQTPNWGHRG</sequence>
<evidence type="ECO:0000313" key="3">
    <source>
        <dbReference type="Proteomes" id="UP000735302"/>
    </source>
</evidence>
<feature type="region of interest" description="Disordered" evidence="1">
    <location>
        <begin position="426"/>
        <end position="449"/>
    </location>
</feature>
<comment type="caution">
    <text evidence="2">The sequence shown here is derived from an EMBL/GenBank/DDBJ whole genome shotgun (WGS) entry which is preliminary data.</text>
</comment>
<gene>
    <name evidence="2" type="ORF">PoB_001897700</name>
</gene>
<dbReference type="AlphaFoldDB" id="A0AAV3ZDC2"/>
<organism evidence="2 3">
    <name type="scientific">Plakobranchus ocellatus</name>
    <dbReference type="NCBI Taxonomy" id="259542"/>
    <lineage>
        <taxon>Eukaryota</taxon>
        <taxon>Metazoa</taxon>
        <taxon>Spiralia</taxon>
        <taxon>Lophotrochozoa</taxon>
        <taxon>Mollusca</taxon>
        <taxon>Gastropoda</taxon>
        <taxon>Heterobranchia</taxon>
        <taxon>Euthyneura</taxon>
        <taxon>Panpulmonata</taxon>
        <taxon>Sacoglossa</taxon>
        <taxon>Placobranchoidea</taxon>
        <taxon>Plakobranchidae</taxon>
        <taxon>Plakobranchus</taxon>
    </lineage>
</organism>